<dbReference type="InterPro" id="IPR033480">
    <property type="entry name" value="sCache_2"/>
</dbReference>
<keyword evidence="2" id="KW-1003">Cell membrane</keyword>
<evidence type="ECO:0000256" key="11">
    <source>
        <dbReference type="SAM" id="Phobius"/>
    </source>
</evidence>
<dbReference type="Proteomes" id="UP001225646">
    <property type="component" value="Unassembled WGS sequence"/>
</dbReference>
<sequence length="581" mass="64162">MNKIRTSIRMKLMIVSFLLLTIPLIILGLLSYQKATTSLNDLGESKLKNSVEMTIEMINSLNEEVEKGTISLEEAQEKVKIAILGEKGADGIRPINKNIDLGENGYLFVYDQNGIQVAHPTDEGSDDWDLKDKNGVKFVQELIKVGNKGGGFVYYHWSLPNNKNQIERKVAYTKTEPHWQWTVVASTYLQDFNKPAKELLTFLLIVIGITVMIGFLIVWAFSNNISKPIHDVSERMYLLAHGDLTHDEMKIRLKDETGKLAKALNELQSRLKSIMTNISNASEILTSHSEELTHSANEVKAGSEQIATTMQELAAGSESQANNAREMASNMELFTKKIQDASEKGEQIQSASKEVLDVANKGSILMNSSTEQMTKIDQTFQQSIDKVQGLNGHLQKITKLVSVIQGIADQTNLLALNAAIEAARAGENGKGFAVVADEVRKLAEQVSVSITDITDIVGNIQNESRMVVDSLQNGYQEVEHGIDQINKTGETFQTINEAVTEMVQHIQTMSDNLTEIAANSHEMNRSIEEVASISEESAAGIEQTSAAAQQTNSSMEEMSNSSEQLAKLAEELNGLVRQFKL</sequence>
<dbReference type="SMART" id="SM01049">
    <property type="entry name" value="Cache_2"/>
    <property type="match status" value="1"/>
</dbReference>
<feature type="compositionally biased region" description="Low complexity" evidence="10">
    <location>
        <begin position="532"/>
        <end position="542"/>
    </location>
</feature>
<evidence type="ECO:0000259" key="13">
    <source>
        <dbReference type="PROSITE" id="PS50885"/>
    </source>
</evidence>
<dbReference type="Pfam" id="PF00015">
    <property type="entry name" value="MCPsignal"/>
    <property type="match status" value="1"/>
</dbReference>
<evidence type="ECO:0000259" key="12">
    <source>
        <dbReference type="PROSITE" id="PS50111"/>
    </source>
</evidence>
<protein>
    <submittedName>
        <fullName evidence="14">Methyl-accepting chemotaxis protein</fullName>
    </submittedName>
</protein>
<dbReference type="Gene3D" id="1.10.287.950">
    <property type="entry name" value="Methyl-accepting chemotaxis protein"/>
    <property type="match status" value="1"/>
</dbReference>
<accession>A0ABT9VP35</accession>
<evidence type="ECO:0000313" key="14">
    <source>
        <dbReference type="EMBL" id="MDQ0162716.1"/>
    </source>
</evidence>
<comment type="subcellular location">
    <subcellularLocation>
        <location evidence="1">Cell membrane</location>
        <topology evidence="1">Multi-pass membrane protein</topology>
    </subcellularLocation>
</comment>
<keyword evidence="3 11" id="KW-0812">Transmembrane</keyword>
<evidence type="ECO:0000256" key="3">
    <source>
        <dbReference type="ARBA" id="ARBA00022692"/>
    </source>
</evidence>
<proteinExistence type="inferred from homology"/>
<dbReference type="Pfam" id="PF17200">
    <property type="entry name" value="sCache_2"/>
    <property type="match status" value="1"/>
</dbReference>
<feature type="coiled-coil region" evidence="9">
    <location>
        <begin position="246"/>
        <end position="284"/>
    </location>
</feature>
<name>A0ABT9VP35_9BACI</name>
<dbReference type="PROSITE" id="PS50885">
    <property type="entry name" value="HAMP"/>
    <property type="match status" value="1"/>
</dbReference>
<comment type="similarity">
    <text evidence="7">Belongs to the methyl-accepting chemotaxis (MCP) protein family.</text>
</comment>
<feature type="transmembrane region" description="Helical" evidence="11">
    <location>
        <begin position="199"/>
        <end position="221"/>
    </location>
</feature>
<evidence type="ECO:0000256" key="2">
    <source>
        <dbReference type="ARBA" id="ARBA00022475"/>
    </source>
</evidence>
<dbReference type="SMART" id="SM00283">
    <property type="entry name" value="MA"/>
    <property type="match status" value="1"/>
</dbReference>
<comment type="caution">
    <text evidence="14">The sequence shown here is derived from an EMBL/GenBank/DDBJ whole genome shotgun (WGS) entry which is preliminary data.</text>
</comment>
<evidence type="ECO:0000256" key="6">
    <source>
        <dbReference type="ARBA" id="ARBA00023224"/>
    </source>
</evidence>
<evidence type="ECO:0000256" key="7">
    <source>
        <dbReference type="ARBA" id="ARBA00029447"/>
    </source>
</evidence>
<dbReference type="EMBL" id="JAUSTR010000006">
    <property type="protein sequence ID" value="MDQ0162716.1"/>
    <property type="molecule type" value="Genomic_DNA"/>
</dbReference>
<keyword evidence="4 11" id="KW-1133">Transmembrane helix</keyword>
<evidence type="ECO:0000256" key="8">
    <source>
        <dbReference type="PROSITE-ProRule" id="PRU00284"/>
    </source>
</evidence>
<dbReference type="SUPFAM" id="SSF58104">
    <property type="entry name" value="Methyl-accepting chemotaxis protein (MCP) signaling domain"/>
    <property type="match status" value="1"/>
</dbReference>
<evidence type="ECO:0000256" key="1">
    <source>
        <dbReference type="ARBA" id="ARBA00004651"/>
    </source>
</evidence>
<dbReference type="CDD" id="cd18774">
    <property type="entry name" value="PDC2_HK_sensor"/>
    <property type="match status" value="1"/>
</dbReference>
<feature type="region of interest" description="Disordered" evidence="10">
    <location>
        <begin position="532"/>
        <end position="560"/>
    </location>
</feature>
<dbReference type="CDD" id="cd11386">
    <property type="entry name" value="MCP_signal"/>
    <property type="match status" value="1"/>
</dbReference>
<dbReference type="PROSITE" id="PS50111">
    <property type="entry name" value="CHEMOTAXIS_TRANSDUC_2"/>
    <property type="match status" value="1"/>
</dbReference>
<dbReference type="InterPro" id="IPR004089">
    <property type="entry name" value="MCPsignal_dom"/>
</dbReference>
<dbReference type="PANTHER" id="PTHR32089:SF114">
    <property type="entry name" value="METHYL-ACCEPTING CHEMOTAXIS PROTEIN MCPB"/>
    <property type="match status" value="1"/>
</dbReference>
<keyword evidence="15" id="KW-1185">Reference proteome</keyword>
<reference evidence="14 15" key="1">
    <citation type="submission" date="2023-07" db="EMBL/GenBank/DDBJ databases">
        <title>Genomic Encyclopedia of Type Strains, Phase IV (KMG-IV): sequencing the most valuable type-strain genomes for metagenomic binning, comparative biology and taxonomic classification.</title>
        <authorList>
            <person name="Goeker M."/>
        </authorList>
    </citation>
    <scope>NUCLEOTIDE SEQUENCE [LARGE SCALE GENOMIC DNA]</scope>
    <source>
        <strain evidence="14 15">DSM 19092</strain>
    </source>
</reference>
<dbReference type="PANTHER" id="PTHR32089">
    <property type="entry name" value="METHYL-ACCEPTING CHEMOTAXIS PROTEIN MCPB"/>
    <property type="match status" value="1"/>
</dbReference>
<gene>
    <name evidence="14" type="ORF">J2S06_001793</name>
</gene>
<organism evidence="14 15">
    <name type="scientific">Aeribacillus alveayuensis</name>
    <dbReference type="NCBI Taxonomy" id="279215"/>
    <lineage>
        <taxon>Bacteria</taxon>
        <taxon>Bacillati</taxon>
        <taxon>Bacillota</taxon>
        <taxon>Bacilli</taxon>
        <taxon>Bacillales</taxon>
        <taxon>Bacillaceae</taxon>
        <taxon>Aeribacillus</taxon>
    </lineage>
</organism>
<dbReference type="Gene3D" id="3.30.450.20">
    <property type="entry name" value="PAS domain"/>
    <property type="match status" value="1"/>
</dbReference>
<feature type="transmembrane region" description="Helical" evidence="11">
    <location>
        <begin position="12"/>
        <end position="32"/>
    </location>
</feature>
<evidence type="ECO:0000256" key="5">
    <source>
        <dbReference type="ARBA" id="ARBA00023136"/>
    </source>
</evidence>
<keyword evidence="9" id="KW-0175">Coiled coil</keyword>
<feature type="domain" description="Methyl-accepting transducer" evidence="12">
    <location>
        <begin position="295"/>
        <end position="545"/>
    </location>
</feature>
<dbReference type="Pfam" id="PF00672">
    <property type="entry name" value="HAMP"/>
    <property type="match status" value="1"/>
</dbReference>
<keyword evidence="5 11" id="KW-0472">Membrane</keyword>
<evidence type="ECO:0000313" key="15">
    <source>
        <dbReference type="Proteomes" id="UP001225646"/>
    </source>
</evidence>
<dbReference type="InterPro" id="IPR003660">
    <property type="entry name" value="HAMP_dom"/>
</dbReference>
<evidence type="ECO:0000256" key="10">
    <source>
        <dbReference type="SAM" id="MobiDB-lite"/>
    </source>
</evidence>
<feature type="domain" description="HAMP" evidence="13">
    <location>
        <begin position="223"/>
        <end position="276"/>
    </location>
</feature>
<evidence type="ECO:0000256" key="9">
    <source>
        <dbReference type="SAM" id="Coils"/>
    </source>
</evidence>
<dbReference type="CDD" id="cd06225">
    <property type="entry name" value="HAMP"/>
    <property type="match status" value="1"/>
</dbReference>
<keyword evidence="6 8" id="KW-0807">Transducer</keyword>
<evidence type="ECO:0000256" key="4">
    <source>
        <dbReference type="ARBA" id="ARBA00022989"/>
    </source>
</evidence>
<dbReference type="SMART" id="SM00304">
    <property type="entry name" value="HAMP"/>
    <property type="match status" value="1"/>
</dbReference>